<dbReference type="Gene3D" id="1.10.510.10">
    <property type="entry name" value="Transferase(Phosphotransferase) domain 1"/>
    <property type="match status" value="1"/>
</dbReference>
<keyword evidence="5 7" id="KW-0067">ATP-binding</keyword>
<keyword evidence="4 11" id="KW-0418">Kinase</keyword>
<dbReference type="RefSeq" id="XP_073105376.1">
    <property type="nucleotide sequence ID" value="XM_073249275.1"/>
</dbReference>
<dbReference type="InterPro" id="IPR017441">
    <property type="entry name" value="Protein_kinase_ATP_BS"/>
</dbReference>
<dbReference type="InterPro" id="IPR052101">
    <property type="entry name" value="Plant_StressResp_Kinase"/>
</dbReference>
<dbReference type="OrthoDB" id="4062651at2759"/>
<dbReference type="GeneID" id="105058657"/>
<dbReference type="AlphaFoldDB" id="A0A6J0PRR8"/>
<sequence length="360" mass="39337">MLCCGGGDEDNYGPPASQHTAPPNRNIPGHDRDPRGPIPARSGAPQKSLPIEIPAIPLAELNRLTSNFGQKALIGEGSYGKVFHATLSTGEPAAIKKLDPSVSNDPDSDFAAQLSMVSRLKHEYFVQLLGYCLEANNRILVYQFASNGSLHDILHGRKGVQGAEPGPVLNWNQRVKIAYGAARGLEYLHEKVQPPIVHRDVRSSNVLLFDDYESKISDFNLTNQSPDTAARLHSTRVLGTFGYHAPEYAMTGQLTQKSDVYSFGVVLLELLTGRKPVDHTMPKGQQSLVTWATPRLSEDKVKQCVDPKLNNDYPPKAVAKMAAVAALCVQYEADFRPNMTIVVKALQPLLNTKPAGDNHN</sequence>
<evidence type="ECO:0000256" key="2">
    <source>
        <dbReference type="ARBA" id="ARBA00022679"/>
    </source>
</evidence>
<dbReference type="GO" id="GO:0004713">
    <property type="term" value="F:protein tyrosine kinase activity"/>
    <property type="evidence" value="ECO:0007669"/>
    <property type="project" value="UniProtKB-KW"/>
</dbReference>
<dbReference type="Gene3D" id="3.30.200.20">
    <property type="entry name" value="Phosphorylase Kinase, domain 1"/>
    <property type="match status" value="1"/>
</dbReference>
<dbReference type="PROSITE" id="PS50011">
    <property type="entry name" value="PROTEIN_KINASE_DOM"/>
    <property type="match status" value="1"/>
</dbReference>
<dbReference type="FunCoup" id="A0A6J0PRR8">
    <property type="interactions" value="3"/>
</dbReference>
<dbReference type="PROSITE" id="PS00107">
    <property type="entry name" value="PROTEIN_KINASE_ATP"/>
    <property type="match status" value="1"/>
</dbReference>
<name>A0A6J0PRR8_ELAGV</name>
<evidence type="ECO:0000256" key="5">
    <source>
        <dbReference type="ARBA" id="ARBA00022840"/>
    </source>
</evidence>
<evidence type="ECO:0000256" key="3">
    <source>
        <dbReference type="ARBA" id="ARBA00022741"/>
    </source>
</evidence>
<evidence type="ECO:0000256" key="4">
    <source>
        <dbReference type="ARBA" id="ARBA00022777"/>
    </source>
</evidence>
<dbReference type="PANTHER" id="PTHR47983:SF16">
    <property type="entry name" value="OS02G0565500 PROTEIN"/>
    <property type="match status" value="1"/>
</dbReference>
<dbReference type="PIRSF" id="PIRSF000654">
    <property type="entry name" value="Integrin-linked_kinase"/>
    <property type="match status" value="1"/>
</dbReference>
<feature type="binding site" evidence="7">
    <location>
        <position position="97"/>
    </location>
    <ligand>
        <name>ATP</name>
        <dbReference type="ChEBI" id="CHEBI:30616"/>
    </ligand>
</feature>
<feature type="region of interest" description="Disordered" evidence="8">
    <location>
        <begin position="1"/>
        <end position="46"/>
    </location>
</feature>
<dbReference type="RefSeq" id="XP_019710747.1">
    <property type="nucleotide sequence ID" value="XM_019855188.1"/>
</dbReference>
<dbReference type="InterPro" id="IPR011009">
    <property type="entry name" value="Kinase-like_dom_sf"/>
</dbReference>
<evidence type="ECO:0000256" key="8">
    <source>
        <dbReference type="SAM" id="MobiDB-lite"/>
    </source>
</evidence>
<keyword evidence="6" id="KW-0829">Tyrosine-protein kinase</keyword>
<dbReference type="InterPro" id="IPR020635">
    <property type="entry name" value="Tyr_kinase_cat_dom"/>
</dbReference>
<dbReference type="RefSeq" id="XP_073105375.1">
    <property type="nucleotide sequence ID" value="XM_073249274.1"/>
</dbReference>
<evidence type="ECO:0000256" key="1">
    <source>
        <dbReference type="ARBA" id="ARBA00022553"/>
    </source>
</evidence>
<evidence type="ECO:0000313" key="11">
    <source>
        <dbReference type="RefSeq" id="XP_019710747.1"/>
    </source>
</evidence>
<organism evidence="10 11">
    <name type="scientific">Elaeis guineensis var. tenera</name>
    <name type="common">Oil palm</name>
    <dbReference type="NCBI Taxonomy" id="51953"/>
    <lineage>
        <taxon>Eukaryota</taxon>
        <taxon>Viridiplantae</taxon>
        <taxon>Streptophyta</taxon>
        <taxon>Embryophyta</taxon>
        <taxon>Tracheophyta</taxon>
        <taxon>Spermatophyta</taxon>
        <taxon>Magnoliopsida</taxon>
        <taxon>Liliopsida</taxon>
        <taxon>Arecaceae</taxon>
        <taxon>Arecoideae</taxon>
        <taxon>Cocoseae</taxon>
        <taxon>Elaeidinae</taxon>
        <taxon>Elaeis</taxon>
    </lineage>
</organism>
<dbReference type="InterPro" id="IPR001245">
    <property type="entry name" value="Ser-Thr/Tyr_kinase_cat_dom"/>
</dbReference>
<dbReference type="FunFam" id="1.10.510.10:FF:000103">
    <property type="entry name" value="PTI1-like tyrosine-protein kinase 3"/>
    <property type="match status" value="1"/>
</dbReference>
<proteinExistence type="predicted"/>
<dbReference type="Proteomes" id="UP000504607">
    <property type="component" value="Chromosome 15"/>
</dbReference>
<reference evidence="11" key="1">
    <citation type="submission" date="2025-08" db="UniProtKB">
        <authorList>
            <consortium name="RefSeq"/>
        </authorList>
    </citation>
    <scope>IDENTIFICATION</scope>
</reference>
<feature type="domain" description="Protein kinase" evidence="9">
    <location>
        <begin position="68"/>
        <end position="350"/>
    </location>
</feature>
<dbReference type="InterPro" id="IPR008266">
    <property type="entry name" value="Tyr_kinase_AS"/>
</dbReference>
<protein>
    <submittedName>
        <fullName evidence="11">Probable protein kinase At2g41970</fullName>
    </submittedName>
</protein>
<dbReference type="GO" id="GO:0005524">
    <property type="term" value="F:ATP binding"/>
    <property type="evidence" value="ECO:0007669"/>
    <property type="project" value="UniProtKB-UniRule"/>
</dbReference>
<dbReference type="PROSITE" id="PS00109">
    <property type="entry name" value="PROTEIN_KINASE_TYR"/>
    <property type="match status" value="1"/>
</dbReference>
<keyword evidence="10" id="KW-1185">Reference proteome</keyword>
<dbReference type="SMART" id="SM00219">
    <property type="entry name" value="TyrKc"/>
    <property type="match status" value="1"/>
</dbReference>
<accession>A0A6J0PRR8</accession>
<gene>
    <name evidence="11" type="primary">LOC105058657</name>
</gene>
<dbReference type="InParanoid" id="A0A6J0PRR8"/>
<dbReference type="SUPFAM" id="SSF56112">
    <property type="entry name" value="Protein kinase-like (PK-like)"/>
    <property type="match status" value="1"/>
</dbReference>
<evidence type="ECO:0000256" key="6">
    <source>
        <dbReference type="ARBA" id="ARBA00023137"/>
    </source>
</evidence>
<keyword evidence="3 7" id="KW-0547">Nucleotide-binding</keyword>
<dbReference type="FunFam" id="3.30.200.20:FF:000411">
    <property type="entry name" value="Pti1 kinase-like protein"/>
    <property type="match status" value="1"/>
</dbReference>
<keyword evidence="2" id="KW-0808">Transferase</keyword>
<dbReference type="InterPro" id="IPR000719">
    <property type="entry name" value="Prot_kinase_dom"/>
</dbReference>
<dbReference type="Pfam" id="PF07714">
    <property type="entry name" value="PK_Tyr_Ser-Thr"/>
    <property type="match status" value="1"/>
</dbReference>
<dbReference type="PANTHER" id="PTHR47983">
    <property type="entry name" value="PTO-INTERACTING PROTEIN 1-LIKE"/>
    <property type="match status" value="1"/>
</dbReference>
<evidence type="ECO:0000259" key="9">
    <source>
        <dbReference type="PROSITE" id="PS50011"/>
    </source>
</evidence>
<evidence type="ECO:0000256" key="7">
    <source>
        <dbReference type="PROSITE-ProRule" id="PRU10141"/>
    </source>
</evidence>
<evidence type="ECO:0000313" key="10">
    <source>
        <dbReference type="Proteomes" id="UP000504607"/>
    </source>
</evidence>
<keyword evidence="1" id="KW-0597">Phosphoprotein</keyword>